<protein>
    <submittedName>
        <fullName evidence="3">Uncharacterized protein</fullName>
    </submittedName>
</protein>
<feature type="domain" description="Putative heavy-metal chelation" evidence="1">
    <location>
        <begin position="128"/>
        <end position="250"/>
    </location>
</feature>
<name>A0AAE5GMS2_9VIBR</name>
<evidence type="ECO:0000259" key="2">
    <source>
        <dbReference type="Pfam" id="PF13938"/>
    </source>
</evidence>
<organism evidence="3 4">
    <name type="scientific">Vibrio tubiashii</name>
    <dbReference type="NCBI Taxonomy" id="29498"/>
    <lineage>
        <taxon>Bacteria</taxon>
        <taxon>Pseudomonadati</taxon>
        <taxon>Pseudomonadota</taxon>
        <taxon>Gammaproteobacteria</taxon>
        <taxon>Vibrionales</taxon>
        <taxon>Vibrionaceae</taxon>
        <taxon>Vibrio</taxon>
        <taxon>Vibrio oreintalis group</taxon>
    </lineage>
</organism>
<dbReference type="InterPro" id="IPR025251">
    <property type="entry name" value="DUF4213"/>
</dbReference>
<dbReference type="Proteomes" id="UP000572722">
    <property type="component" value="Unassembled WGS sequence"/>
</dbReference>
<evidence type="ECO:0000259" key="1">
    <source>
        <dbReference type="Pfam" id="PF04016"/>
    </source>
</evidence>
<comment type="caution">
    <text evidence="3">The sequence shown here is derived from an EMBL/GenBank/DDBJ whole genome shotgun (WGS) entry which is preliminary data.</text>
</comment>
<dbReference type="Gene3D" id="3.30.390.100">
    <property type="match status" value="1"/>
</dbReference>
<evidence type="ECO:0000313" key="3">
    <source>
        <dbReference type="EMBL" id="NOI79592.1"/>
    </source>
</evidence>
<dbReference type="AlphaFoldDB" id="A0AAE5GMS2"/>
<dbReference type="Pfam" id="PF13938">
    <property type="entry name" value="DUF4213"/>
    <property type="match status" value="1"/>
</dbReference>
<sequence>METKMLDPSKVDSGYGKMEKMLAESVASDVYVDKVIIGYNWTLVRAGDLAGIARSPERGTEGARTIRPPEGFVGKPLRELAEYLCSSDALMRSLGLAAINAWWNRQEMLPEAKSFLATSGGLSAIQPPGDGVIIVGGFRGAQKRLPLARIVEREPKPGDISVEEAPAAYKQAKQLAITAQTLMNGSLSSILELSNTVPHRSLVGPSAPLCPLLFQFGLDEISGAVVVNADAAESFILESGTMIMLDHIAQSRYLSSR</sequence>
<evidence type="ECO:0000313" key="4">
    <source>
        <dbReference type="Proteomes" id="UP000572722"/>
    </source>
</evidence>
<accession>A0AAE5GMS2</accession>
<feature type="domain" description="DUF4213" evidence="2">
    <location>
        <begin position="23"/>
        <end position="102"/>
    </location>
</feature>
<dbReference type="SUPFAM" id="SSF159713">
    <property type="entry name" value="Dhaf3308-like"/>
    <property type="match status" value="1"/>
</dbReference>
<gene>
    <name evidence="3" type="ORF">F0237_02870</name>
</gene>
<dbReference type="EMBL" id="VTXO01000001">
    <property type="protein sequence ID" value="NOI79592.1"/>
    <property type="molecule type" value="Genomic_DNA"/>
</dbReference>
<proteinExistence type="predicted"/>
<dbReference type="InterPro" id="IPR007161">
    <property type="entry name" value="DUF364"/>
</dbReference>
<dbReference type="Gene3D" id="3.40.50.11590">
    <property type="match status" value="1"/>
</dbReference>
<dbReference type="Pfam" id="PF04016">
    <property type="entry name" value="DUF364"/>
    <property type="match status" value="1"/>
</dbReference>
<reference evidence="3 4" key="1">
    <citation type="submission" date="2019-08" db="EMBL/GenBank/DDBJ databases">
        <title>Draft genome sequencing and comparative genomics of hatchery-associated Vibrios.</title>
        <authorList>
            <person name="Kehlet-Delgado H."/>
            <person name="Mueller R.S."/>
        </authorList>
    </citation>
    <scope>NUCLEOTIDE SEQUENCE [LARGE SCALE GENOMIC DNA]</scope>
    <source>
        <strain evidence="3 4">01-65-5-1</strain>
    </source>
</reference>